<keyword evidence="5 7" id="KW-1133">Transmembrane helix</keyword>
<dbReference type="EMBL" id="JRAA01000001">
    <property type="protein sequence ID" value="KHF26199.1"/>
    <property type="molecule type" value="Genomic_DNA"/>
</dbReference>
<keyword evidence="6 7" id="KW-0472">Membrane</keyword>
<dbReference type="PATRIC" id="fig|2340.3.peg.710"/>
<dbReference type="RefSeq" id="WP_043115934.1">
    <property type="nucleotide sequence ID" value="NZ_JRAA01000001.1"/>
</dbReference>
<feature type="transmembrane region" description="Helical" evidence="7">
    <location>
        <begin position="276"/>
        <end position="296"/>
    </location>
</feature>
<reference evidence="9 11" key="2">
    <citation type="submission" date="2016-11" db="EMBL/GenBank/DDBJ databases">
        <title>Mixed transmission modes and dynamic genome evolution in an obligate animal-bacterial symbiosis.</title>
        <authorList>
            <person name="Russell S.L."/>
            <person name="Corbett-Detig R.B."/>
            <person name="Cavanaugh C.M."/>
        </authorList>
    </citation>
    <scope>NUCLEOTIDE SEQUENCE [LARGE SCALE GENOMIC DNA]</scope>
    <source>
        <strain evidence="9">MA-KB16</strain>
    </source>
</reference>
<sequence>MKKIFYKEWDIASQTYWMILAVLAVISAIAGFAVLHMEHNGHWVTGMSNQIVWGTPHVFAVFLIVAASGALNVASIASVFNKKAYKPLAPLSALLAVALLIGGLLILVLDLGRPERLIVAMTTYNFKSIFAWNIILYNGFIAIVAFYLWTILDRKMNRFYKAAGVAAFLWRLILTTGTGSIFGFLVARQGYDAAIMAPWFIIMSFGFGLAIYMLVLSDFFRLSGRPLGDSVMFRLKNLLGVFVAASLLFALMYHLTNLYGTENHAYEAFILRDGGVYTAAFWIGQILIGGLLPLAIVFHPSLGKSRAWIYAAAIMVIIGGLATIYVIIIGGQAFPMTMFPGKTVIASGFYDGINGLASTYSPSLAEALLGIGGIAVALLITAIGVRMLKILPMSLADEVADPHSAS</sequence>
<dbReference type="GeneID" id="86991127"/>
<evidence type="ECO:0000256" key="4">
    <source>
        <dbReference type="ARBA" id="ARBA00022692"/>
    </source>
</evidence>
<feature type="transmembrane region" description="Helical" evidence="7">
    <location>
        <begin position="16"/>
        <end position="37"/>
    </location>
</feature>
<dbReference type="OrthoDB" id="9765987at2"/>
<gene>
    <name evidence="8" type="primary">rdsrP</name>
    <name evidence="9" type="ORF">BOV88_02415</name>
    <name evidence="8" type="ORF">JV46_15410</name>
</gene>
<evidence type="ECO:0000313" key="9">
    <source>
        <dbReference type="EMBL" id="OOY35914.1"/>
    </source>
</evidence>
<dbReference type="InterPro" id="IPR052049">
    <property type="entry name" value="Electron_transfer_protein"/>
</dbReference>
<dbReference type="EMBL" id="MPNX01000002">
    <property type="protein sequence ID" value="OOY35914.1"/>
    <property type="molecule type" value="Genomic_DNA"/>
</dbReference>
<evidence type="ECO:0000256" key="1">
    <source>
        <dbReference type="ARBA" id="ARBA00004651"/>
    </source>
</evidence>
<evidence type="ECO:0000256" key="6">
    <source>
        <dbReference type="ARBA" id="ARBA00023136"/>
    </source>
</evidence>
<feature type="transmembrane region" description="Helical" evidence="7">
    <location>
        <begin position="88"/>
        <end position="109"/>
    </location>
</feature>
<dbReference type="eggNOG" id="COG5557">
    <property type="taxonomic scope" value="Bacteria"/>
</dbReference>
<organism evidence="8 10">
    <name type="scientific">Solemya velum gill symbiont</name>
    <dbReference type="NCBI Taxonomy" id="2340"/>
    <lineage>
        <taxon>Bacteria</taxon>
        <taxon>Pseudomonadati</taxon>
        <taxon>Pseudomonadota</taxon>
        <taxon>Gammaproteobacteria</taxon>
        <taxon>sulfur-oxidizing symbionts</taxon>
    </lineage>
</organism>
<dbReference type="Pfam" id="PF03916">
    <property type="entry name" value="NrfD"/>
    <property type="match status" value="1"/>
</dbReference>
<evidence type="ECO:0000313" key="10">
    <source>
        <dbReference type="Proteomes" id="UP000030856"/>
    </source>
</evidence>
<evidence type="ECO:0000256" key="2">
    <source>
        <dbReference type="ARBA" id="ARBA00008929"/>
    </source>
</evidence>
<feature type="transmembrane region" description="Helical" evidence="7">
    <location>
        <begin position="237"/>
        <end position="256"/>
    </location>
</feature>
<feature type="transmembrane region" description="Helical" evidence="7">
    <location>
        <begin position="193"/>
        <end position="216"/>
    </location>
</feature>
<evidence type="ECO:0000313" key="8">
    <source>
        <dbReference type="EMBL" id="KHF26199.1"/>
    </source>
</evidence>
<comment type="caution">
    <text evidence="8">The sequence shown here is derived from an EMBL/GenBank/DDBJ whole genome shotgun (WGS) entry which is preliminary data.</text>
</comment>
<accession>A0A0B0HE45</accession>
<dbReference type="InterPro" id="IPR005614">
    <property type="entry name" value="NrfD-like"/>
</dbReference>
<feature type="transmembrane region" description="Helical" evidence="7">
    <location>
        <begin position="129"/>
        <end position="150"/>
    </location>
</feature>
<keyword evidence="10" id="KW-1185">Reference proteome</keyword>
<dbReference type="STRING" id="2340.JV46_15410"/>
<dbReference type="Gene3D" id="1.20.1630.10">
    <property type="entry name" value="Formate dehydrogenase/DMSO reductase domain"/>
    <property type="match status" value="1"/>
</dbReference>
<comment type="subcellular location">
    <subcellularLocation>
        <location evidence="1">Cell membrane</location>
        <topology evidence="1">Multi-pass membrane protein</topology>
    </subcellularLocation>
</comment>
<dbReference type="PANTHER" id="PTHR34856">
    <property type="entry name" value="PROTEIN NRFD"/>
    <property type="match status" value="1"/>
</dbReference>
<dbReference type="Proteomes" id="UP000030856">
    <property type="component" value="Unassembled WGS sequence"/>
</dbReference>
<feature type="transmembrane region" description="Helical" evidence="7">
    <location>
        <begin position="367"/>
        <end position="385"/>
    </location>
</feature>
<dbReference type="Proteomes" id="UP000190962">
    <property type="component" value="Unassembled WGS sequence"/>
</dbReference>
<evidence type="ECO:0000256" key="5">
    <source>
        <dbReference type="ARBA" id="ARBA00022989"/>
    </source>
</evidence>
<feature type="transmembrane region" description="Helical" evidence="7">
    <location>
        <begin position="308"/>
        <end position="330"/>
    </location>
</feature>
<dbReference type="GO" id="GO:0005886">
    <property type="term" value="C:plasma membrane"/>
    <property type="evidence" value="ECO:0007669"/>
    <property type="project" value="UniProtKB-SubCell"/>
</dbReference>
<protein>
    <submittedName>
        <fullName evidence="9">Molybdopterin oxidoreductase</fullName>
    </submittedName>
    <submittedName>
        <fullName evidence="8">Transmembrane electron transport complex rDsrKMJOP, subunit P</fullName>
    </submittedName>
</protein>
<dbReference type="AlphaFoldDB" id="A0A0B0HE45"/>
<feature type="transmembrane region" description="Helical" evidence="7">
    <location>
        <begin position="162"/>
        <end position="187"/>
    </location>
</feature>
<reference evidence="8 10" key="1">
    <citation type="journal article" date="2014" name="BMC Genomics">
        <title>The genome of the intracellular bacterium of the coastal bivalve, Solemya velum: a blueprint for thriving in and out of symbiosis.</title>
        <authorList>
            <person name="Dmytrenko O."/>
            <person name="Russell S.L."/>
            <person name="Loo W.T."/>
            <person name="Fontanez K.M."/>
            <person name="Liao L."/>
            <person name="Roeselers G."/>
            <person name="Sharma R."/>
            <person name="Stewart F.J."/>
            <person name="Newton I.L."/>
            <person name="Woyke T."/>
            <person name="Wu D."/>
            <person name="Lang J.M."/>
            <person name="Eisen J.A."/>
            <person name="Cavanaugh C.M."/>
        </authorList>
    </citation>
    <scope>NUCLEOTIDE SEQUENCE [LARGE SCALE GENOMIC DNA]</scope>
    <source>
        <strain evidence="8 10">WH</strain>
    </source>
</reference>
<name>A0A0B0HE45_SOVGS</name>
<feature type="transmembrane region" description="Helical" evidence="7">
    <location>
        <begin position="57"/>
        <end position="81"/>
    </location>
</feature>
<evidence type="ECO:0000256" key="7">
    <source>
        <dbReference type="SAM" id="Phobius"/>
    </source>
</evidence>
<evidence type="ECO:0000313" key="11">
    <source>
        <dbReference type="Proteomes" id="UP000190962"/>
    </source>
</evidence>
<dbReference type="PANTHER" id="PTHR34856:SF2">
    <property type="entry name" value="PROTEIN NRFD"/>
    <property type="match status" value="1"/>
</dbReference>
<keyword evidence="3" id="KW-1003">Cell membrane</keyword>
<evidence type="ECO:0000256" key="3">
    <source>
        <dbReference type="ARBA" id="ARBA00022475"/>
    </source>
</evidence>
<keyword evidence="4 7" id="KW-0812">Transmembrane</keyword>
<comment type="similarity">
    <text evidence="2">Belongs to the NrfD family.</text>
</comment>
<proteinExistence type="inferred from homology"/>